<dbReference type="Proteomes" id="UP001165267">
    <property type="component" value="Unassembled WGS sequence"/>
</dbReference>
<comment type="caution">
    <text evidence="2">The sequence shown here is derived from an EMBL/GenBank/DDBJ whole genome shotgun (WGS) entry which is preliminary data.</text>
</comment>
<organism evidence="2 3">
    <name type="scientific">Limnobacter parvus</name>
    <dbReference type="NCBI Taxonomy" id="2939690"/>
    <lineage>
        <taxon>Bacteria</taxon>
        <taxon>Pseudomonadati</taxon>
        <taxon>Pseudomonadota</taxon>
        <taxon>Betaproteobacteria</taxon>
        <taxon>Burkholderiales</taxon>
        <taxon>Burkholderiaceae</taxon>
        <taxon>Limnobacter</taxon>
    </lineage>
</organism>
<proteinExistence type="predicted"/>
<dbReference type="RefSeq" id="WP_257512375.1">
    <property type="nucleotide sequence ID" value="NZ_JANKHG010000018.1"/>
</dbReference>
<accession>A0ABT1XIP3</accession>
<keyword evidence="1" id="KW-0732">Signal</keyword>
<keyword evidence="3" id="KW-1185">Reference proteome</keyword>
<evidence type="ECO:0008006" key="4">
    <source>
        <dbReference type="Google" id="ProtNLM"/>
    </source>
</evidence>
<name>A0ABT1XIP3_9BURK</name>
<dbReference type="EMBL" id="JANKHG010000018">
    <property type="protein sequence ID" value="MCR2747147.1"/>
    <property type="molecule type" value="Genomic_DNA"/>
</dbReference>
<protein>
    <recommendedName>
        <fullName evidence="4">Dicarboxylate transport domain-containing protein</fullName>
    </recommendedName>
</protein>
<reference evidence="2" key="1">
    <citation type="submission" date="2022-07" db="EMBL/GenBank/DDBJ databases">
        <authorList>
            <person name="Xamxidin M."/>
        </authorList>
    </citation>
    <scope>NUCLEOTIDE SEQUENCE</scope>
    <source>
        <strain evidence="2">YS8-69</strain>
    </source>
</reference>
<feature type="chain" id="PRO_5046624758" description="Dicarboxylate transport domain-containing protein" evidence="1">
    <location>
        <begin position="26"/>
        <end position="643"/>
    </location>
</feature>
<evidence type="ECO:0000313" key="3">
    <source>
        <dbReference type="Proteomes" id="UP001165267"/>
    </source>
</evidence>
<feature type="signal peptide" evidence="1">
    <location>
        <begin position="1"/>
        <end position="25"/>
    </location>
</feature>
<sequence>MKNRFSLLATLAMPLVFFLLPAALAVADATTNNAASSALETVQDWRSSLPRAASTGEHALVQVRNSQLSLADNIEFKVDQLHGLLRPTGAGQSVSLDIFSAFEVEVSYARLQIADAVLQTLVQAELQASDAPLRITRVETTPEAIRIAGDIRRLGLWIPFTMEGKPTVKNHRQITLTPSTLKVAGLPVYQALLATNIQLQSLINMKSKAVALQGQAMVLNLDQVLQAPRIDFELNALQLGDGEVSVQFGSTEQAPPFFCSTSCPGSFVYTEGGTLRAAGMVLSGQPALVTGVSNGFLPIALNNLNRLITTSTVQLRTDGAIWISAQEGTLSESETALLSKGEQAIAELDGFLNAQTKPQTVTLAVREATLLSKEGIELRVENLLASTNATDLGQLPTAPQNVHAGQILLSENALNIMMNKALFNYSGSPIRKVKSTIGEPHIELALQVKPQILGIPLLWLPATLRGELLVSSDQLHLEFTPTQVHMFGMSMLPIIEYVGLELESLIKIDEAAVKLRGNTIHIALNSALPPLQLNSKLQTVKPIQRSPFGPVIQVQVGLHASKESDDIYNTLATLPSGLWINTPEFTALGMRTGPTLGHVYSAPRSERLVIDLAQYPELLSSATLRLPKAQRVWVSMPGALDGS</sequence>
<gene>
    <name evidence="2" type="ORF">NSP04_10860</name>
</gene>
<evidence type="ECO:0000313" key="2">
    <source>
        <dbReference type="EMBL" id="MCR2747147.1"/>
    </source>
</evidence>
<evidence type="ECO:0000256" key="1">
    <source>
        <dbReference type="SAM" id="SignalP"/>
    </source>
</evidence>